<accession>A0A841YE47</accession>
<name>A0A841YE47_9LIST</name>
<dbReference type="EMBL" id="JAARPY010000006">
    <property type="protein sequence ID" value="MBC1398662.1"/>
    <property type="molecule type" value="Genomic_DNA"/>
</dbReference>
<organism evidence="1 2">
    <name type="scientific">Listeria fleischmannii</name>
    <dbReference type="NCBI Taxonomy" id="1069827"/>
    <lineage>
        <taxon>Bacteria</taxon>
        <taxon>Bacillati</taxon>
        <taxon>Bacillota</taxon>
        <taxon>Bacilli</taxon>
        <taxon>Bacillales</taxon>
        <taxon>Listeriaceae</taxon>
        <taxon>Listeria</taxon>
    </lineage>
</organism>
<dbReference type="AlphaFoldDB" id="A0A841YE47"/>
<dbReference type="NCBIfam" id="TIGR04197">
    <property type="entry name" value="T7SS_SACOL2603"/>
    <property type="match status" value="1"/>
</dbReference>
<evidence type="ECO:0000313" key="2">
    <source>
        <dbReference type="Proteomes" id="UP000571128"/>
    </source>
</evidence>
<dbReference type="RefSeq" id="WP_007546215.1">
    <property type="nucleotide sequence ID" value="NZ_JAARPY010000006.1"/>
</dbReference>
<proteinExistence type="predicted"/>
<sequence>MANIESDITEAAKKATTLKTATDTLKEEHPVLLDNKTTVSGNKDAKEAIQTAKEMAKQIAEATSVASAQLHSVAKAFEATDQMLGQQFHE</sequence>
<evidence type="ECO:0000313" key="1">
    <source>
        <dbReference type="EMBL" id="MBC1398662.1"/>
    </source>
</evidence>
<dbReference type="InterPro" id="IPR021477">
    <property type="entry name" value="TVIIS_effector_SACOL2603_fam"/>
</dbReference>
<reference evidence="1 2" key="1">
    <citation type="submission" date="2020-03" db="EMBL/GenBank/DDBJ databases">
        <title>Soil Listeria distribution.</title>
        <authorList>
            <person name="Liao J."/>
            <person name="Wiedmann M."/>
        </authorList>
    </citation>
    <scope>NUCLEOTIDE SEQUENCE [LARGE SCALE GENOMIC DNA]</scope>
    <source>
        <strain evidence="1 2">FSL L7-1645</strain>
    </source>
</reference>
<gene>
    <name evidence="1" type="ORF">HB844_07260</name>
</gene>
<comment type="caution">
    <text evidence="1">The sequence shown here is derived from an EMBL/GenBank/DDBJ whole genome shotgun (WGS) entry which is preliminary data.</text>
</comment>
<protein>
    <submittedName>
        <fullName evidence="1">TIGR04197 family type VII secretion effector</fullName>
    </submittedName>
</protein>
<dbReference type="Proteomes" id="UP000571128">
    <property type="component" value="Unassembled WGS sequence"/>
</dbReference>